<reference evidence="2 3" key="1">
    <citation type="submission" date="2021-01" db="EMBL/GenBank/DDBJ databases">
        <title>Sequencing the genomes of 1000 actinobacteria strains.</title>
        <authorList>
            <person name="Klenk H.-P."/>
        </authorList>
    </citation>
    <scope>NUCLEOTIDE SEQUENCE [LARGE SCALE GENOMIC DNA]</scope>
    <source>
        <strain evidence="2 3">DSM 18662</strain>
    </source>
</reference>
<keyword evidence="3" id="KW-1185">Reference proteome</keyword>
<gene>
    <name evidence="2" type="ORF">JOE57_002968</name>
</gene>
<feature type="region of interest" description="Disordered" evidence="1">
    <location>
        <begin position="1"/>
        <end position="47"/>
    </location>
</feature>
<sequence length="47" mass="4988">MAASTQQPPPEPDGGRRETPQPLTVADRQHRSPLAGVRWVARTPGGG</sequence>
<name>A0ABS2RNI4_9ACTN</name>
<accession>A0ABS2RNI4</accession>
<comment type="caution">
    <text evidence="2">The sequence shown here is derived from an EMBL/GenBank/DDBJ whole genome shotgun (WGS) entry which is preliminary data.</text>
</comment>
<dbReference type="Proteomes" id="UP000704762">
    <property type="component" value="Unassembled WGS sequence"/>
</dbReference>
<evidence type="ECO:0000313" key="2">
    <source>
        <dbReference type="EMBL" id="MBM7800047.1"/>
    </source>
</evidence>
<proteinExistence type="predicted"/>
<dbReference type="EMBL" id="JAFBCF010000001">
    <property type="protein sequence ID" value="MBM7800047.1"/>
    <property type="molecule type" value="Genomic_DNA"/>
</dbReference>
<protein>
    <submittedName>
        <fullName evidence="2">Uncharacterized protein</fullName>
    </submittedName>
</protein>
<evidence type="ECO:0000313" key="3">
    <source>
        <dbReference type="Proteomes" id="UP000704762"/>
    </source>
</evidence>
<evidence type="ECO:0000256" key="1">
    <source>
        <dbReference type="SAM" id="MobiDB-lite"/>
    </source>
</evidence>
<organism evidence="2 3">
    <name type="scientific">Microlunatus panaciterrae</name>
    <dbReference type="NCBI Taxonomy" id="400768"/>
    <lineage>
        <taxon>Bacteria</taxon>
        <taxon>Bacillati</taxon>
        <taxon>Actinomycetota</taxon>
        <taxon>Actinomycetes</taxon>
        <taxon>Propionibacteriales</taxon>
        <taxon>Propionibacteriaceae</taxon>
        <taxon>Microlunatus</taxon>
    </lineage>
</organism>